<dbReference type="GO" id="GO:0005829">
    <property type="term" value="C:cytosol"/>
    <property type="evidence" value="ECO:0007669"/>
    <property type="project" value="TreeGrafter"/>
</dbReference>
<protein>
    <recommendedName>
        <fullName evidence="2">shikimate dehydrogenase (NADP(+))</fullName>
        <ecNumber evidence="2">1.1.1.25</ecNumber>
    </recommendedName>
</protein>
<evidence type="ECO:0000259" key="7">
    <source>
        <dbReference type="Pfam" id="PF01488"/>
    </source>
</evidence>
<accession>A0AA42KUV9</accession>
<evidence type="ECO:0000256" key="4">
    <source>
        <dbReference type="ARBA" id="ARBA00023002"/>
    </source>
</evidence>
<evidence type="ECO:0000256" key="1">
    <source>
        <dbReference type="ARBA" id="ARBA00004871"/>
    </source>
</evidence>
<evidence type="ECO:0000256" key="2">
    <source>
        <dbReference type="ARBA" id="ARBA00012962"/>
    </source>
</evidence>
<dbReference type="Gene3D" id="3.40.50.720">
    <property type="entry name" value="NAD(P)-binding Rossmann-like Domain"/>
    <property type="match status" value="1"/>
</dbReference>
<sequence>MEINGRTQVLIHIAYPSAHLRTPQLFNARCKERGLDAVLVPWQVHPDNLVAVMNALRISESVPGAIITIPHKETVAALCDRLEGPAALLGVANVVRKDEDGALVGRILDGEGFTGGLSRLGRNPAGKRALLVGAGGVSVAIADALLAAGVRELVISNRTEARAQALVERLRPLYPATPVSVGKADGAGFDLVVNGTALGMHDNDPLPLDPDTLEPGCTVAEVIMSPPVTRLLEEARLRGATIHEGVHMLTGQIDPFIDFVVRQVPDEDISNIRRENA</sequence>
<dbReference type="InterPro" id="IPR046346">
    <property type="entry name" value="Aminoacid_DH-like_N_sf"/>
</dbReference>
<dbReference type="InterPro" id="IPR022893">
    <property type="entry name" value="Shikimate_DH_fam"/>
</dbReference>
<evidence type="ECO:0000313" key="9">
    <source>
        <dbReference type="EMBL" id="MDH0125977.1"/>
    </source>
</evidence>
<gene>
    <name evidence="9" type="ORF">N7376_18485</name>
</gene>
<name>A0AA42KUV9_9HYPH</name>
<dbReference type="GO" id="GO:0009423">
    <property type="term" value="P:chorismate biosynthetic process"/>
    <property type="evidence" value="ECO:0007669"/>
    <property type="project" value="TreeGrafter"/>
</dbReference>
<feature type="domain" description="Quinate/shikimate 5-dehydrogenase/glutamyl-tRNA reductase" evidence="7">
    <location>
        <begin position="125"/>
        <end position="180"/>
    </location>
</feature>
<evidence type="ECO:0000313" key="10">
    <source>
        <dbReference type="Proteomes" id="UP001158087"/>
    </source>
</evidence>
<dbReference type="PANTHER" id="PTHR21089:SF1">
    <property type="entry name" value="BIFUNCTIONAL 3-DEHYDROQUINATE DEHYDRATASE_SHIKIMATE DEHYDROGENASE, CHLOROPLASTIC"/>
    <property type="match status" value="1"/>
</dbReference>
<dbReference type="InterPro" id="IPR036291">
    <property type="entry name" value="NAD(P)-bd_dom_sf"/>
</dbReference>
<dbReference type="GO" id="GO:0004764">
    <property type="term" value="F:shikimate 3-dehydrogenase (NADP+) activity"/>
    <property type="evidence" value="ECO:0007669"/>
    <property type="project" value="UniProtKB-EC"/>
</dbReference>
<dbReference type="GO" id="GO:0050661">
    <property type="term" value="F:NADP binding"/>
    <property type="evidence" value="ECO:0007669"/>
    <property type="project" value="TreeGrafter"/>
</dbReference>
<keyword evidence="4" id="KW-0560">Oxidoreductase</keyword>
<keyword evidence="5" id="KW-0028">Amino-acid biosynthesis</keyword>
<dbReference type="CDD" id="cd01065">
    <property type="entry name" value="NAD_bind_Shikimate_DH"/>
    <property type="match status" value="1"/>
</dbReference>
<reference evidence="9" key="1">
    <citation type="submission" date="2022-09" db="EMBL/GenBank/DDBJ databases">
        <title>Intensive care unit water sources are persistently colonized with multi-drug resistant bacteria and are the site of extensive horizontal gene transfer of antibiotic resistance genes.</title>
        <authorList>
            <person name="Diorio-Toth L."/>
        </authorList>
    </citation>
    <scope>NUCLEOTIDE SEQUENCE</scope>
    <source>
        <strain evidence="9">GD04153</strain>
    </source>
</reference>
<keyword evidence="5" id="KW-0057">Aromatic amino acid biosynthesis</keyword>
<proteinExistence type="predicted"/>
<evidence type="ECO:0000256" key="6">
    <source>
        <dbReference type="ARBA" id="ARBA00049442"/>
    </source>
</evidence>
<dbReference type="Gene3D" id="3.40.50.10860">
    <property type="entry name" value="Leucine Dehydrogenase, chain A, domain 1"/>
    <property type="match status" value="1"/>
</dbReference>
<keyword evidence="3" id="KW-0521">NADP</keyword>
<organism evidence="9 10">
    <name type="scientific">Brucella intermedia GD04153</name>
    <dbReference type="NCBI Taxonomy" id="2975438"/>
    <lineage>
        <taxon>Bacteria</taxon>
        <taxon>Pseudomonadati</taxon>
        <taxon>Pseudomonadota</taxon>
        <taxon>Alphaproteobacteria</taxon>
        <taxon>Hyphomicrobiales</taxon>
        <taxon>Brucellaceae</taxon>
        <taxon>Brucella/Ochrobactrum group</taxon>
        <taxon>Brucella</taxon>
    </lineage>
</organism>
<dbReference type="Proteomes" id="UP001158087">
    <property type="component" value="Unassembled WGS sequence"/>
</dbReference>
<dbReference type="Pfam" id="PF08501">
    <property type="entry name" value="Shikimate_dh_N"/>
    <property type="match status" value="1"/>
</dbReference>
<dbReference type="GO" id="GO:0009073">
    <property type="term" value="P:aromatic amino acid family biosynthetic process"/>
    <property type="evidence" value="ECO:0007669"/>
    <property type="project" value="UniProtKB-KW"/>
</dbReference>
<dbReference type="GO" id="GO:0019632">
    <property type="term" value="P:shikimate metabolic process"/>
    <property type="evidence" value="ECO:0007669"/>
    <property type="project" value="TreeGrafter"/>
</dbReference>
<evidence type="ECO:0000259" key="8">
    <source>
        <dbReference type="Pfam" id="PF08501"/>
    </source>
</evidence>
<dbReference type="InterPro" id="IPR006151">
    <property type="entry name" value="Shikm_DH/Glu-tRNA_Rdtase"/>
</dbReference>
<dbReference type="PANTHER" id="PTHR21089">
    <property type="entry name" value="SHIKIMATE DEHYDROGENASE"/>
    <property type="match status" value="1"/>
</dbReference>
<comment type="catalytic activity">
    <reaction evidence="6">
        <text>shikimate + NADP(+) = 3-dehydroshikimate + NADPH + H(+)</text>
        <dbReference type="Rhea" id="RHEA:17737"/>
        <dbReference type="ChEBI" id="CHEBI:15378"/>
        <dbReference type="ChEBI" id="CHEBI:16630"/>
        <dbReference type="ChEBI" id="CHEBI:36208"/>
        <dbReference type="ChEBI" id="CHEBI:57783"/>
        <dbReference type="ChEBI" id="CHEBI:58349"/>
        <dbReference type="EC" id="1.1.1.25"/>
    </reaction>
</comment>
<comment type="pathway">
    <text evidence="1">Metabolic intermediate biosynthesis; chorismate biosynthesis; chorismate from D-erythrose 4-phosphate and phosphoenolpyruvate: step 4/7.</text>
</comment>
<dbReference type="EC" id="1.1.1.25" evidence="2"/>
<dbReference type="SUPFAM" id="SSF51735">
    <property type="entry name" value="NAD(P)-binding Rossmann-fold domains"/>
    <property type="match status" value="1"/>
</dbReference>
<dbReference type="AlphaFoldDB" id="A0AA42KUV9"/>
<dbReference type="EMBL" id="JAODYY010000009">
    <property type="protein sequence ID" value="MDH0125977.1"/>
    <property type="molecule type" value="Genomic_DNA"/>
</dbReference>
<dbReference type="SUPFAM" id="SSF53223">
    <property type="entry name" value="Aminoacid dehydrogenase-like, N-terminal domain"/>
    <property type="match status" value="1"/>
</dbReference>
<feature type="domain" description="Shikimate dehydrogenase substrate binding N-terminal" evidence="8">
    <location>
        <begin position="13"/>
        <end position="95"/>
    </location>
</feature>
<evidence type="ECO:0000256" key="3">
    <source>
        <dbReference type="ARBA" id="ARBA00022857"/>
    </source>
</evidence>
<dbReference type="Pfam" id="PF01488">
    <property type="entry name" value="Shikimate_DH"/>
    <property type="match status" value="1"/>
</dbReference>
<comment type="caution">
    <text evidence="9">The sequence shown here is derived from an EMBL/GenBank/DDBJ whole genome shotgun (WGS) entry which is preliminary data.</text>
</comment>
<evidence type="ECO:0000256" key="5">
    <source>
        <dbReference type="ARBA" id="ARBA00023141"/>
    </source>
</evidence>
<dbReference type="InterPro" id="IPR013708">
    <property type="entry name" value="Shikimate_DH-bd_N"/>
</dbReference>